<dbReference type="PRINTS" id="PR01021">
    <property type="entry name" value="OMPADOMAIN"/>
</dbReference>
<dbReference type="InterPro" id="IPR036737">
    <property type="entry name" value="OmpA-like_sf"/>
</dbReference>
<keyword evidence="2 4" id="KW-0472">Membrane</keyword>
<evidence type="ECO:0000256" key="5">
    <source>
        <dbReference type="SAM" id="SignalP"/>
    </source>
</evidence>
<dbReference type="PROSITE" id="PS51257">
    <property type="entry name" value="PROKAR_LIPOPROTEIN"/>
    <property type="match status" value="1"/>
</dbReference>
<feature type="chain" id="PRO_5038569809" evidence="5">
    <location>
        <begin position="23"/>
        <end position="530"/>
    </location>
</feature>
<sequence>MPALPTRATAPVGALTCALALAACTAGGGAVGPTPTPTPTGPAAQDVVATALVPADGIEVEVGVHPLVRAGDLVVLTVDMVPQDPVQEEQPVHLASPYSVLSFVRDMPAPLSLRLFDLEGDVVHHGGTDAEGEPVVSERWDTITTSTGTRLQMAFAAPATDVDALAVLVPGAPLFADVPVVDDEVPPAVLEGQVPAEDGPTPTVAVPVALDLDRVVHAPTFPLESTSAELEGAVQTTESTESVEITLGADVLFAFDSAELTAEATAAIDLVAQRLAEREPGTVTVVGHTDDQGDDAYNQDLSQQRAQAVADALGGQVDAQDYPLDVEGRGETEPLVSGSSEEDRARNRRVVVTLVSTVVTRTEVTATGELPEFEGLVQEDPSALLRIDQTRSWDVRATARRVGGHVVVDLVVAAADDEVDSAWVAGFLRGWGDHRGDGTVSPHDNTARATVLDGAVRLYPMDYEVGVSETWPGGEWFTASDLHGAARIDGGQSRTYSYVYPRLDADAVTLQVGSGWSEGDFRIVDIPVEP</sequence>
<dbReference type="PROSITE" id="PS51123">
    <property type="entry name" value="OMPA_2"/>
    <property type="match status" value="1"/>
</dbReference>
<dbReference type="AlphaFoldDB" id="A0A7Y9FG78"/>
<dbReference type="SUPFAM" id="SSF103088">
    <property type="entry name" value="OmpA-like"/>
    <property type="match status" value="1"/>
</dbReference>
<reference evidence="7 8" key="1">
    <citation type="submission" date="2020-07" db="EMBL/GenBank/DDBJ databases">
        <title>Sequencing the genomes of 1000 actinobacteria strains.</title>
        <authorList>
            <person name="Klenk H.-P."/>
        </authorList>
    </citation>
    <scope>NUCLEOTIDE SEQUENCE [LARGE SCALE GENOMIC DNA]</scope>
    <source>
        <strain evidence="7 8">DSM 24482</strain>
    </source>
</reference>
<dbReference type="PANTHER" id="PTHR30329:SF21">
    <property type="entry name" value="LIPOPROTEIN YIAD-RELATED"/>
    <property type="match status" value="1"/>
</dbReference>
<dbReference type="Proteomes" id="UP000577956">
    <property type="component" value="Unassembled WGS sequence"/>
</dbReference>
<dbReference type="PANTHER" id="PTHR30329">
    <property type="entry name" value="STATOR ELEMENT OF FLAGELLAR MOTOR COMPLEX"/>
    <property type="match status" value="1"/>
</dbReference>
<evidence type="ECO:0000256" key="4">
    <source>
        <dbReference type="PROSITE-ProRule" id="PRU00473"/>
    </source>
</evidence>
<organism evidence="7 8">
    <name type="scientific">Cellulomonas oligotrophica</name>
    <dbReference type="NCBI Taxonomy" id="931536"/>
    <lineage>
        <taxon>Bacteria</taxon>
        <taxon>Bacillati</taxon>
        <taxon>Actinomycetota</taxon>
        <taxon>Actinomycetes</taxon>
        <taxon>Micrococcales</taxon>
        <taxon>Cellulomonadaceae</taxon>
        <taxon>Cellulomonas</taxon>
    </lineage>
</organism>
<dbReference type="Gene3D" id="3.30.1330.60">
    <property type="entry name" value="OmpA-like domain"/>
    <property type="match status" value="1"/>
</dbReference>
<evidence type="ECO:0000313" key="7">
    <source>
        <dbReference type="EMBL" id="NYD86784.1"/>
    </source>
</evidence>
<dbReference type="EMBL" id="JACCBK010000001">
    <property type="protein sequence ID" value="NYD86784.1"/>
    <property type="molecule type" value="Genomic_DNA"/>
</dbReference>
<feature type="signal peptide" evidence="5">
    <location>
        <begin position="1"/>
        <end position="22"/>
    </location>
</feature>
<comment type="subcellular location">
    <subcellularLocation>
        <location evidence="1">Cell outer membrane</location>
    </subcellularLocation>
</comment>
<dbReference type="RefSeq" id="WP_140459296.1">
    <property type="nucleotide sequence ID" value="NZ_BAABFI010000001.1"/>
</dbReference>
<dbReference type="CDD" id="cd07185">
    <property type="entry name" value="OmpA_C-like"/>
    <property type="match status" value="1"/>
</dbReference>
<dbReference type="InterPro" id="IPR006664">
    <property type="entry name" value="OMP_bac"/>
</dbReference>
<protein>
    <submittedName>
        <fullName evidence="7">Outer membrane protein OmpA-like peptidoglycan-associated protein</fullName>
    </submittedName>
</protein>
<feature type="domain" description="OmpA-like" evidence="6">
    <location>
        <begin position="240"/>
        <end position="358"/>
    </location>
</feature>
<keyword evidence="3" id="KW-0998">Cell outer membrane</keyword>
<accession>A0A7Y9FG78</accession>
<evidence type="ECO:0000256" key="2">
    <source>
        <dbReference type="ARBA" id="ARBA00023136"/>
    </source>
</evidence>
<dbReference type="InterPro" id="IPR006665">
    <property type="entry name" value="OmpA-like"/>
</dbReference>
<dbReference type="InterPro" id="IPR050330">
    <property type="entry name" value="Bact_OuterMem_StrucFunc"/>
</dbReference>
<keyword evidence="5" id="KW-0732">Signal</keyword>
<evidence type="ECO:0000259" key="6">
    <source>
        <dbReference type="PROSITE" id="PS51123"/>
    </source>
</evidence>
<dbReference type="Pfam" id="PF00691">
    <property type="entry name" value="OmpA"/>
    <property type="match status" value="1"/>
</dbReference>
<evidence type="ECO:0000313" key="8">
    <source>
        <dbReference type="Proteomes" id="UP000577956"/>
    </source>
</evidence>
<dbReference type="GO" id="GO:0009279">
    <property type="term" value="C:cell outer membrane"/>
    <property type="evidence" value="ECO:0007669"/>
    <property type="project" value="UniProtKB-SubCell"/>
</dbReference>
<comment type="caution">
    <text evidence="7">The sequence shown here is derived from an EMBL/GenBank/DDBJ whole genome shotgun (WGS) entry which is preliminary data.</text>
</comment>
<evidence type="ECO:0000256" key="1">
    <source>
        <dbReference type="ARBA" id="ARBA00004442"/>
    </source>
</evidence>
<evidence type="ECO:0000256" key="3">
    <source>
        <dbReference type="ARBA" id="ARBA00023237"/>
    </source>
</evidence>
<gene>
    <name evidence="7" type="ORF">BKA21_002333</name>
</gene>
<proteinExistence type="predicted"/>
<name>A0A7Y9FG78_9CELL</name>